<comment type="caution">
    <text evidence="2">The sequence shown here is derived from an EMBL/GenBank/DDBJ whole genome shotgun (WGS) entry which is preliminary data.</text>
</comment>
<gene>
    <name evidence="2" type="ORF">ACFFNX_25815</name>
</gene>
<evidence type="ECO:0000313" key="2">
    <source>
        <dbReference type="EMBL" id="MFB9835603.1"/>
    </source>
</evidence>
<reference evidence="2 3" key="1">
    <citation type="submission" date="2024-09" db="EMBL/GenBank/DDBJ databases">
        <authorList>
            <person name="Sun Q."/>
            <person name="Mori K."/>
        </authorList>
    </citation>
    <scope>NUCLEOTIDE SEQUENCE [LARGE SCALE GENOMIC DNA]</scope>
    <source>
        <strain evidence="2 3">TBRC 0563</strain>
    </source>
</reference>
<name>A0ABV5YKP6_9ACTN</name>
<dbReference type="Proteomes" id="UP001589627">
    <property type="component" value="Unassembled WGS sequence"/>
</dbReference>
<dbReference type="RefSeq" id="WP_378207433.1">
    <property type="nucleotide sequence ID" value="NZ_JBHLZP010000214.1"/>
</dbReference>
<dbReference type="Pfam" id="PF07969">
    <property type="entry name" value="Amidohydro_3"/>
    <property type="match status" value="1"/>
</dbReference>
<dbReference type="InterPro" id="IPR011059">
    <property type="entry name" value="Metal-dep_hydrolase_composite"/>
</dbReference>
<protein>
    <submittedName>
        <fullName evidence="2">Amidohydrolase family protein</fullName>
    </submittedName>
</protein>
<evidence type="ECO:0000259" key="1">
    <source>
        <dbReference type="Pfam" id="PF07969"/>
    </source>
</evidence>
<dbReference type="SUPFAM" id="SSF51338">
    <property type="entry name" value="Composite domain of metallo-dependent hydrolases"/>
    <property type="match status" value="1"/>
</dbReference>
<dbReference type="PANTHER" id="PTHR22642">
    <property type="entry name" value="IMIDAZOLONEPROPIONASE"/>
    <property type="match status" value="1"/>
</dbReference>
<keyword evidence="3" id="KW-1185">Reference proteome</keyword>
<dbReference type="SUPFAM" id="SSF51556">
    <property type="entry name" value="Metallo-dependent hydrolases"/>
    <property type="match status" value="1"/>
</dbReference>
<organism evidence="2 3">
    <name type="scientific">Actinoallomurus acaciae</name>
    <dbReference type="NCBI Taxonomy" id="502577"/>
    <lineage>
        <taxon>Bacteria</taxon>
        <taxon>Bacillati</taxon>
        <taxon>Actinomycetota</taxon>
        <taxon>Actinomycetes</taxon>
        <taxon>Streptosporangiales</taxon>
        <taxon>Thermomonosporaceae</taxon>
        <taxon>Actinoallomurus</taxon>
    </lineage>
</organism>
<dbReference type="InterPro" id="IPR013108">
    <property type="entry name" value="Amidohydro_3"/>
</dbReference>
<dbReference type="PANTHER" id="PTHR22642:SF2">
    <property type="entry name" value="PROTEIN LONG AFTER FAR-RED 3"/>
    <property type="match status" value="1"/>
</dbReference>
<sequence length="182" mass="19292">ANGWTGTRPHLAHLQVVHPDDVPRFRALGAAANMQPLWAVHEPQMDELTIPFLGADRAARQYPFGDLLRAGATLVAGSDWPVSSPDPIQGMHVAVNRRLPGAAEPAFLPGQRLDLGTVLAAYTAGGAYANHLDDTGTVAPGMLADLVVLDRDPFAGPPEEIAATRVLRTYVGGERVYAADDA</sequence>
<accession>A0ABV5YKP6</accession>
<evidence type="ECO:0000313" key="3">
    <source>
        <dbReference type="Proteomes" id="UP001589627"/>
    </source>
</evidence>
<dbReference type="Gene3D" id="2.30.40.10">
    <property type="entry name" value="Urease, subunit C, domain 1"/>
    <property type="match status" value="1"/>
</dbReference>
<dbReference type="Gene3D" id="3.20.20.140">
    <property type="entry name" value="Metal-dependent hydrolases"/>
    <property type="match status" value="1"/>
</dbReference>
<feature type="domain" description="Amidohydrolase 3" evidence="1">
    <location>
        <begin position="2"/>
        <end position="177"/>
    </location>
</feature>
<feature type="non-terminal residue" evidence="2">
    <location>
        <position position="1"/>
    </location>
</feature>
<proteinExistence type="predicted"/>
<dbReference type="InterPro" id="IPR032466">
    <property type="entry name" value="Metal_Hydrolase"/>
</dbReference>
<dbReference type="EMBL" id="JBHLZP010000214">
    <property type="protein sequence ID" value="MFB9835603.1"/>
    <property type="molecule type" value="Genomic_DNA"/>
</dbReference>